<dbReference type="PANTHER" id="PTHR43065">
    <property type="entry name" value="SENSOR HISTIDINE KINASE"/>
    <property type="match status" value="1"/>
</dbReference>
<feature type="transmembrane region" description="Helical" evidence="9">
    <location>
        <begin position="7"/>
        <end position="26"/>
    </location>
</feature>
<keyword evidence="9" id="KW-0812">Transmembrane</keyword>
<dbReference type="CDD" id="cd00082">
    <property type="entry name" value="HisKA"/>
    <property type="match status" value="1"/>
</dbReference>
<dbReference type="InterPro" id="IPR003661">
    <property type="entry name" value="HisK_dim/P_dom"/>
</dbReference>
<dbReference type="CDD" id="cd00075">
    <property type="entry name" value="HATPase"/>
    <property type="match status" value="1"/>
</dbReference>
<dbReference type="EMBL" id="JALBUF010000004">
    <property type="protein sequence ID" value="MCI0183301.1"/>
    <property type="molecule type" value="Genomic_DNA"/>
</dbReference>
<dbReference type="Proteomes" id="UP001139263">
    <property type="component" value="Unassembled WGS sequence"/>
</dbReference>
<dbReference type="GO" id="GO:0005524">
    <property type="term" value="F:ATP binding"/>
    <property type="evidence" value="ECO:0007669"/>
    <property type="project" value="UniProtKB-KW"/>
</dbReference>
<dbReference type="InterPro" id="IPR036097">
    <property type="entry name" value="HisK_dim/P_sf"/>
</dbReference>
<proteinExistence type="predicted"/>
<dbReference type="PRINTS" id="PR00344">
    <property type="entry name" value="BCTRLSENSOR"/>
</dbReference>
<accession>A0A9X1V7V7</accession>
<dbReference type="InterPro" id="IPR000014">
    <property type="entry name" value="PAS"/>
</dbReference>
<dbReference type="CDD" id="cd00130">
    <property type="entry name" value="PAS"/>
    <property type="match status" value="1"/>
</dbReference>
<evidence type="ECO:0000256" key="6">
    <source>
        <dbReference type="ARBA" id="ARBA00022777"/>
    </source>
</evidence>
<dbReference type="Pfam" id="PF00989">
    <property type="entry name" value="PAS"/>
    <property type="match status" value="1"/>
</dbReference>
<comment type="catalytic activity">
    <reaction evidence="1">
        <text>ATP + protein L-histidine = ADP + protein N-phospho-L-histidine.</text>
        <dbReference type="EC" id="2.7.13.3"/>
    </reaction>
</comment>
<evidence type="ECO:0000256" key="1">
    <source>
        <dbReference type="ARBA" id="ARBA00000085"/>
    </source>
</evidence>
<dbReference type="Gene3D" id="1.10.287.130">
    <property type="match status" value="1"/>
</dbReference>
<evidence type="ECO:0000259" key="11">
    <source>
        <dbReference type="PROSITE" id="PS50112"/>
    </source>
</evidence>
<dbReference type="SUPFAM" id="SSF47384">
    <property type="entry name" value="Homodimeric domain of signal transducing histidine kinase"/>
    <property type="match status" value="1"/>
</dbReference>
<dbReference type="SMART" id="SM00388">
    <property type="entry name" value="HisKA"/>
    <property type="match status" value="1"/>
</dbReference>
<feature type="domain" description="PAS" evidence="11">
    <location>
        <begin position="255"/>
        <end position="299"/>
    </location>
</feature>
<keyword evidence="8" id="KW-0902">Two-component regulatory system</keyword>
<dbReference type="InterPro" id="IPR004358">
    <property type="entry name" value="Sig_transdc_His_kin-like_C"/>
</dbReference>
<evidence type="ECO:0000256" key="9">
    <source>
        <dbReference type="SAM" id="Phobius"/>
    </source>
</evidence>
<dbReference type="AlphaFoldDB" id="A0A9X1V7V7"/>
<keyword evidence="5" id="KW-0547">Nucleotide-binding</keyword>
<dbReference type="Pfam" id="PF00512">
    <property type="entry name" value="HisKA"/>
    <property type="match status" value="1"/>
</dbReference>
<evidence type="ECO:0000313" key="13">
    <source>
        <dbReference type="Proteomes" id="UP001139263"/>
    </source>
</evidence>
<keyword evidence="4 12" id="KW-0808">Transferase</keyword>
<keyword evidence="9" id="KW-1133">Transmembrane helix</keyword>
<dbReference type="InterPro" id="IPR013767">
    <property type="entry name" value="PAS_fold"/>
</dbReference>
<dbReference type="PANTHER" id="PTHR43065:SF10">
    <property type="entry name" value="PEROXIDE STRESS-ACTIVATED HISTIDINE KINASE MAK3"/>
    <property type="match status" value="1"/>
</dbReference>
<dbReference type="SUPFAM" id="SSF55874">
    <property type="entry name" value="ATPase domain of HSP90 chaperone/DNA topoisomerase II/histidine kinase"/>
    <property type="match status" value="1"/>
</dbReference>
<gene>
    <name evidence="12" type="primary">sasA_5</name>
    <name evidence="12" type="ORF">MM817_01574</name>
</gene>
<dbReference type="InterPro" id="IPR035965">
    <property type="entry name" value="PAS-like_dom_sf"/>
</dbReference>
<keyword evidence="6" id="KW-0418">Kinase</keyword>
<dbReference type="PROSITE" id="PS50109">
    <property type="entry name" value="HIS_KIN"/>
    <property type="match status" value="1"/>
</dbReference>
<keyword evidence="7" id="KW-0067">ATP-binding</keyword>
<protein>
    <recommendedName>
        <fullName evidence="2">histidine kinase</fullName>
        <ecNumber evidence="2">2.7.13.3</ecNumber>
    </recommendedName>
</protein>
<dbReference type="Gene3D" id="3.30.450.20">
    <property type="entry name" value="PAS domain"/>
    <property type="match status" value="1"/>
</dbReference>
<dbReference type="EC" id="2.7.13.3" evidence="2"/>
<keyword evidence="9" id="KW-0472">Membrane</keyword>
<organism evidence="12 13">
    <name type="scientific">Sulfoacidibacillus ferrooxidans</name>
    <dbReference type="NCBI Taxonomy" id="2005001"/>
    <lineage>
        <taxon>Bacteria</taxon>
        <taxon>Bacillati</taxon>
        <taxon>Bacillota</taxon>
        <taxon>Bacilli</taxon>
        <taxon>Bacillales</taxon>
        <taxon>Alicyclobacillaceae</taxon>
        <taxon>Sulfoacidibacillus</taxon>
    </lineage>
</organism>
<keyword evidence="13" id="KW-1185">Reference proteome</keyword>
<evidence type="ECO:0000313" key="12">
    <source>
        <dbReference type="EMBL" id="MCI0183301.1"/>
    </source>
</evidence>
<dbReference type="InterPro" id="IPR036890">
    <property type="entry name" value="HATPase_C_sf"/>
</dbReference>
<dbReference type="InterPro" id="IPR003594">
    <property type="entry name" value="HATPase_dom"/>
</dbReference>
<comment type="caution">
    <text evidence="12">The sequence shown here is derived from an EMBL/GenBank/DDBJ whole genome shotgun (WGS) entry which is preliminary data.</text>
</comment>
<keyword evidence="3" id="KW-0597">Phosphoprotein</keyword>
<sequence length="608" mass="67716">MKVNYANVGMAAVIIISGSLLASLIYSDYSNTRTMLEQYYNTTILESGHFIVDSIKPFQLLENQNQTGISPVHSLLQHQLQILSGTPLHVLQIKVVTYPGNKLIDQVTGNNFTSTHIQPPPNNMSSQLQSNGHMIILHDNNSPHSTFSELTLPIVQDHKQTATLYIIACQNFLEESLQSFFYHQLFFASLIALLLIGSTRFFSRLIRKVKREPEIVSNWVNLLVNDPLAPPPTTLQLLDPLTKAIFHMRERLYQQEAMIDQVIKNAPMIIISVSKSYTIQLVNPTFLTLTGLREDEVLGISAEHIARRLQVPLELLHSISSQLLTGAAIRSLEIPFIHAITQEKKVIECSIAADTWTDVGTTGIILFGEDVSTRKQWEAFTAKIDRLNLVAELAASTAHEIRNPLTTVRGFLQLQRRRNQLSSGKDHYMIMIEEIDRVDGLISEYLSLARNSVQADRQIIDIKDVVEDLIPLITAEANMKGVIIRLPELPSGPCQANKSELKQVFLNLSKNALDAMPKGGTLTVYGQTNNNLYTLVIADTGGGIAPLHLERIFEPFFTTKSTGSGLGLAISKKIIEAHQGEIEVESHIDQGTSFYISLPLHANHSTLL</sequence>
<name>A0A9X1V7V7_9BACL</name>
<evidence type="ECO:0000259" key="10">
    <source>
        <dbReference type="PROSITE" id="PS50109"/>
    </source>
</evidence>
<dbReference type="Pfam" id="PF02518">
    <property type="entry name" value="HATPase_c"/>
    <property type="match status" value="1"/>
</dbReference>
<dbReference type="SMART" id="SM00387">
    <property type="entry name" value="HATPase_c"/>
    <property type="match status" value="1"/>
</dbReference>
<evidence type="ECO:0000256" key="7">
    <source>
        <dbReference type="ARBA" id="ARBA00022840"/>
    </source>
</evidence>
<evidence type="ECO:0000256" key="8">
    <source>
        <dbReference type="ARBA" id="ARBA00023012"/>
    </source>
</evidence>
<dbReference type="RefSeq" id="WP_241713400.1">
    <property type="nucleotide sequence ID" value="NZ_JALBUF010000004.1"/>
</dbReference>
<evidence type="ECO:0000256" key="2">
    <source>
        <dbReference type="ARBA" id="ARBA00012438"/>
    </source>
</evidence>
<evidence type="ECO:0000256" key="4">
    <source>
        <dbReference type="ARBA" id="ARBA00022679"/>
    </source>
</evidence>
<dbReference type="Gene3D" id="3.30.565.10">
    <property type="entry name" value="Histidine kinase-like ATPase, C-terminal domain"/>
    <property type="match status" value="1"/>
</dbReference>
<feature type="domain" description="Histidine kinase" evidence="10">
    <location>
        <begin position="396"/>
        <end position="602"/>
    </location>
</feature>
<dbReference type="PROSITE" id="PS50112">
    <property type="entry name" value="PAS"/>
    <property type="match status" value="1"/>
</dbReference>
<reference evidence="12" key="1">
    <citation type="submission" date="2022-03" db="EMBL/GenBank/DDBJ databases">
        <title>Draft Genome Sequence of Firmicute Strain S0AB, a Heterotrophic Iron/Sulfur-Oxidizing Extreme Acidophile.</title>
        <authorList>
            <person name="Vergara E."/>
            <person name="Pakostova E."/>
            <person name="Johnson D.B."/>
            <person name="Holmes D.S."/>
        </authorList>
    </citation>
    <scope>NUCLEOTIDE SEQUENCE</scope>
    <source>
        <strain evidence="12">S0AB</strain>
    </source>
</reference>
<dbReference type="GO" id="GO:0000155">
    <property type="term" value="F:phosphorelay sensor kinase activity"/>
    <property type="evidence" value="ECO:0007669"/>
    <property type="project" value="InterPro"/>
</dbReference>
<evidence type="ECO:0000256" key="3">
    <source>
        <dbReference type="ARBA" id="ARBA00022553"/>
    </source>
</evidence>
<dbReference type="NCBIfam" id="TIGR00229">
    <property type="entry name" value="sensory_box"/>
    <property type="match status" value="1"/>
</dbReference>
<feature type="transmembrane region" description="Helical" evidence="9">
    <location>
        <begin position="181"/>
        <end position="202"/>
    </location>
</feature>
<dbReference type="InterPro" id="IPR005467">
    <property type="entry name" value="His_kinase_dom"/>
</dbReference>
<evidence type="ECO:0000256" key="5">
    <source>
        <dbReference type="ARBA" id="ARBA00022741"/>
    </source>
</evidence>
<dbReference type="SUPFAM" id="SSF55785">
    <property type="entry name" value="PYP-like sensor domain (PAS domain)"/>
    <property type="match status" value="1"/>
</dbReference>
<dbReference type="GO" id="GO:0006355">
    <property type="term" value="P:regulation of DNA-templated transcription"/>
    <property type="evidence" value="ECO:0007669"/>
    <property type="project" value="InterPro"/>
</dbReference>